<dbReference type="Proteomes" id="UP000178085">
    <property type="component" value="Unassembled WGS sequence"/>
</dbReference>
<evidence type="ECO:0000313" key="3">
    <source>
        <dbReference type="Proteomes" id="UP000178085"/>
    </source>
</evidence>
<gene>
    <name evidence="2" type="ORF">A3K51_02945</name>
</gene>
<evidence type="ECO:0000313" key="2">
    <source>
        <dbReference type="EMBL" id="OGB73762.1"/>
    </source>
</evidence>
<dbReference type="InterPro" id="IPR027417">
    <property type="entry name" value="P-loop_NTPase"/>
</dbReference>
<dbReference type="GO" id="GO:0006261">
    <property type="term" value="P:DNA-templated DNA replication"/>
    <property type="evidence" value="ECO:0007669"/>
    <property type="project" value="TreeGrafter"/>
</dbReference>
<name>A0A1F4NS89_UNCK3</name>
<dbReference type="EMBL" id="METD01000001">
    <property type="protein sequence ID" value="OGB73762.1"/>
    <property type="molecule type" value="Genomic_DNA"/>
</dbReference>
<sequence length="299" mass="33363">MEKIADIFDGLTGQPRAREVLGVAYANGKLPQTMIFVGPKGTGRKTVAMMLARALHGQGQGSPSVRRDNKELRHPDTFIFSEVLAELRAQEQSSPIKRTTDAVMKFLSMSPIASKIKVAIIDEADSLSEESQNALLKTLEEPLADSVLILISEDEKRLLPTIVSRSVVVRFGPLNDADIKTVLPGISDEILKIVQGSLGLAKELLVDLEKLDEMQKMCQFWLTLNKQSTEDKLKWTEMMRERESAVKFLETGLRVIRSEWLTQPTEAGDRVLRQIRTAILQVKDNVNPRVAMEAMLLAL</sequence>
<comment type="caution">
    <text evidence="2">The sequence shown here is derived from an EMBL/GenBank/DDBJ whole genome shotgun (WGS) entry which is preliminary data.</text>
</comment>
<dbReference type="Gene3D" id="3.40.50.300">
    <property type="entry name" value="P-loop containing nucleotide triphosphate hydrolases"/>
    <property type="match status" value="1"/>
</dbReference>
<feature type="domain" description="AAA+ ATPase" evidence="1">
    <location>
        <begin position="30"/>
        <end position="173"/>
    </location>
</feature>
<accession>A0A1F4NS89</accession>
<dbReference type="SUPFAM" id="SSF52540">
    <property type="entry name" value="P-loop containing nucleoside triphosphate hydrolases"/>
    <property type="match status" value="1"/>
</dbReference>
<dbReference type="InterPro" id="IPR050238">
    <property type="entry name" value="DNA_Rep/Repair_Clamp_Loader"/>
</dbReference>
<dbReference type="InterPro" id="IPR003593">
    <property type="entry name" value="AAA+_ATPase"/>
</dbReference>
<proteinExistence type="predicted"/>
<dbReference type="AlphaFoldDB" id="A0A1F4NS89"/>
<protein>
    <recommendedName>
        <fullName evidence="1">AAA+ ATPase domain-containing protein</fullName>
    </recommendedName>
</protein>
<dbReference type="Pfam" id="PF13177">
    <property type="entry name" value="DNA_pol3_delta2"/>
    <property type="match status" value="1"/>
</dbReference>
<organism evidence="2 3">
    <name type="scientific">candidate division Kazan bacterium RIFCSPLOWO2_01_FULL_45_19</name>
    <dbReference type="NCBI Taxonomy" id="1798538"/>
    <lineage>
        <taxon>Bacteria</taxon>
        <taxon>Bacteria division Kazan-3B-28</taxon>
    </lineage>
</organism>
<dbReference type="SMART" id="SM00382">
    <property type="entry name" value="AAA"/>
    <property type="match status" value="1"/>
</dbReference>
<evidence type="ECO:0000259" key="1">
    <source>
        <dbReference type="SMART" id="SM00382"/>
    </source>
</evidence>
<reference evidence="2 3" key="1">
    <citation type="journal article" date="2016" name="Nat. Commun.">
        <title>Thousands of microbial genomes shed light on interconnected biogeochemical processes in an aquifer system.</title>
        <authorList>
            <person name="Anantharaman K."/>
            <person name="Brown C.T."/>
            <person name="Hug L.A."/>
            <person name="Sharon I."/>
            <person name="Castelle C.J."/>
            <person name="Probst A.J."/>
            <person name="Thomas B.C."/>
            <person name="Singh A."/>
            <person name="Wilkins M.J."/>
            <person name="Karaoz U."/>
            <person name="Brodie E.L."/>
            <person name="Williams K.H."/>
            <person name="Hubbard S.S."/>
            <person name="Banfield J.F."/>
        </authorList>
    </citation>
    <scope>NUCLEOTIDE SEQUENCE [LARGE SCALE GENOMIC DNA]</scope>
</reference>
<dbReference type="PANTHER" id="PTHR11669">
    <property type="entry name" value="REPLICATION FACTOR C / DNA POLYMERASE III GAMMA-TAU SUBUNIT"/>
    <property type="match status" value="1"/>
</dbReference>
<dbReference type="PANTHER" id="PTHR11669:SF8">
    <property type="entry name" value="DNA POLYMERASE III SUBUNIT DELTA"/>
    <property type="match status" value="1"/>
</dbReference>